<dbReference type="EMBL" id="AFYH01145985">
    <property type="status" value="NOT_ANNOTATED_CDS"/>
    <property type="molecule type" value="Genomic_DNA"/>
</dbReference>
<dbReference type="OMA" id="KITYSWG"/>
<dbReference type="FunCoup" id="H3ATT9">
    <property type="interactions" value="1851"/>
</dbReference>
<dbReference type="KEGG" id="lcm:102350471"/>
<feature type="region of interest" description="Disordered" evidence="1">
    <location>
        <begin position="1"/>
        <end position="32"/>
    </location>
</feature>
<dbReference type="PANTHER" id="PTHR11736:SF14">
    <property type="entry name" value="NSE3 HOMOLOG, SMC5-SMC6 COMPLEX COMPONENT"/>
    <property type="match status" value="1"/>
</dbReference>
<dbReference type="InterPro" id="IPR041898">
    <property type="entry name" value="MAGE_WH1"/>
</dbReference>
<dbReference type="Gene3D" id="1.10.10.1210">
    <property type="entry name" value="MAGE homology domain, winged helix WH2 motif"/>
    <property type="match status" value="1"/>
</dbReference>
<sequence>MSQRRRLRGGRLAAQGEAQAQEEEMETEEDVSFIPTQSLSQVRRNLEKRSSEQVDRKVNEVVQCMLIKDQKKIPIRRADIIKNVIKEYRDVYPEIITRAGRTLEQVFGLRLEEIDSKNHVYILLNKLESVEGDRVKVGDNTPKMGLLMVILSLIFMKGNVLREALIWETLKKLRVNPSDRHQDLGDVKKLVTEEFVRQKYLEYNRVPHTDPVEYEFRWGPRAIREISKMKVLEFVAKIQKKEPQSWVTQWKEASAEATTGRGTSKGGHT</sequence>
<keyword evidence="4" id="KW-1185">Reference proteome</keyword>
<gene>
    <name evidence="3" type="primary">NDNL2</name>
</gene>
<evidence type="ECO:0000259" key="2">
    <source>
        <dbReference type="PROSITE" id="PS50838"/>
    </source>
</evidence>
<dbReference type="FunFam" id="1.10.10.1210:FF:000001">
    <property type="entry name" value="melanoma-associated antigen D1"/>
    <property type="match status" value="1"/>
</dbReference>
<accession>H3ATT9</accession>
<evidence type="ECO:0000256" key="1">
    <source>
        <dbReference type="SAM" id="MobiDB-lite"/>
    </source>
</evidence>
<dbReference type="Bgee" id="ENSLACG00000011504">
    <property type="expression patterns" value="Expressed in pelvic fin and 6 other cell types or tissues"/>
</dbReference>
<dbReference type="EMBL" id="AFYH01145986">
    <property type="status" value="NOT_ANNOTATED_CDS"/>
    <property type="molecule type" value="Genomic_DNA"/>
</dbReference>
<protein>
    <recommendedName>
        <fullName evidence="2">MAGE domain-containing protein</fullName>
    </recommendedName>
</protein>
<proteinExistence type="predicted"/>
<dbReference type="OrthoDB" id="205198at2759"/>
<feature type="compositionally biased region" description="Low complexity" evidence="1">
    <location>
        <begin position="10"/>
        <end position="19"/>
    </location>
</feature>
<dbReference type="InParanoid" id="H3ATT9"/>
<evidence type="ECO:0000313" key="3">
    <source>
        <dbReference type="Ensembl" id="ENSLACP00000013060.2"/>
    </source>
</evidence>
<dbReference type="GeneID" id="102350471"/>
<dbReference type="eggNOG" id="KOG4562">
    <property type="taxonomic scope" value="Eukaryota"/>
</dbReference>
<feature type="compositionally biased region" description="Acidic residues" evidence="1">
    <location>
        <begin position="20"/>
        <end position="31"/>
    </location>
</feature>
<dbReference type="GO" id="GO:0005634">
    <property type="term" value="C:nucleus"/>
    <property type="evidence" value="ECO:0007669"/>
    <property type="project" value="TreeGrafter"/>
</dbReference>
<dbReference type="InterPro" id="IPR002190">
    <property type="entry name" value="MHD_dom"/>
</dbReference>
<dbReference type="SMART" id="SM01373">
    <property type="entry name" value="MAGE"/>
    <property type="match status" value="1"/>
</dbReference>
<dbReference type="InterPro" id="IPR037445">
    <property type="entry name" value="MAGE"/>
</dbReference>
<feature type="region of interest" description="Disordered" evidence="1">
    <location>
        <begin position="249"/>
        <end position="269"/>
    </location>
</feature>
<dbReference type="InterPro" id="IPR041899">
    <property type="entry name" value="MAGE_WH2"/>
</dbReference>
<dbReference type="Pfam" id="PF01454">
    <property type="entry name" value="MAGE"/>
    <property type="match status" value="1"/>
</dbReference>
<organism evidence="3 4">
    <name type="scientific">Latimeria chalumnae</name>
    <name type="common">Coelacanth</name>
    <dbReference type="NCBI Taxonomy" id="7897"/>
    <lineage>
        <taxon>Eukaryota</taxon>
        <taxon>Metazoa</taxon>
        <taxon>Chordata</taxon>
        <taxon>Craniata</taxon>
        <taxon>Vertebrata</taxon>
        <taxon>Euteleostomi</taxon>
        <taxon>Coelacanthiformes</taxon>
        <taxon>Coelacanthidae</taxon>
        <taxon>Latimeria</taxon>
    </lineage>
</organism>
<evidence type="ECO:0000313" key="4">
    <source>
        <dbReference type="Proteomes" id="UP000008672"/>
    </source>
</evidence>
<dbReference type="CTD" id="386658"/>
<dbReference type="RefSeq" id="XP_006004037.1">
    <property type="nucleotide sequence ID" value="XM_006003975.2"/>
</dbReference>
<reference evidence="3" key="2">
    <citation type="submission" date="2025-08" db="UniProtKB">
        <authorList>
            <consortium name="Ensembl"/>
        </authorList>
    </citation>
    <scope>IDENTIFICATION</scope>
</reference>
<reference evidence="4" key="1">
    <citation type="submission" date="2011-08" db="EMBL/GenBank/DDBJ databases">
        <title>The draft genome of Latimeria chalumnae.</title>
        <authorList>
            <person name="Di Palma F."/>
            <person name="Alfoldi J."/>
            <person name="Johnson J."/>
            <person name="Berlin A."/>
            <person name="Gnerre S."/>
            <person name="Jaffe D."/>
            <person name="MacCallum I."/>
            <person name="Young S."/>
            <person name="Walker B.J."/>
            <person name="Lander E."/>
            <person name="Lindblad-Toh K."/>
        </authorList>
    </citation>
    <scope>NUCLEOTIDE SEQUENCE [LARGE SCALE GENOMIC DNA]</scope>
    <source>
        <strain evidence="4">Wild caught</strain>
    </source>
</reference>
<dbReference type="STRING" id="7897.ENSLACP00000013060"/>
<dbReference type="Proteomes" id="UP000008672">
    <property type="component" value="Unassembled WGS sequence"/>
</dbReference>
<dbReference type="PANTHER" id="PTHR11736">
    <property type="entry name" value="MELANOMA-ASSOCIATED ANTIGEN MAGE ANTIGEN"/>
    <property type="match status" value="1"/>
</dbReference>
<dbReference type="PROSITE" id="PS50838">
    <property type="entry name" value="MAGE"/>
    <property type="match status" value="1"/>
</dbReference>
<reference evidence="3" key="3">
    <citation type="submission" date="2025-09" db="UniProtKB">
        <authorList>
            <consortium name="Ensembl"/>
        </authorList>
    </citation>
    <scope>IDENTIFICATION</scope>
</reference>
<dbReference type="AlphaFoldDB" id="H3ATT9"/>
<dbReference type="GeneTree" id="ENSGT00940000163627"/>
<dbReference type="Gene3D" id="1.10.10.1200">
    <property type="entry name" value="MAGE homology domain, winged helix WH1 motif"/>
    <property type="match status" value="1"/>
</dbReference>
<dbReference type="HOGENOM" id="CLU_039582_2_1_1"/>
<name>H3ATT9_LATCH</name>
<feature type="domain" description="MAGE" evidence="2">
    <location>
        <begin position="54"/>
        <end position="253"/>
    </location>
</feature>
<dbReference type="Ensembl" id="ENSLACT00000013156.2">
    <property type="protein sequence ID" value="ENSLACP00000013060.2"/>
    <property type="gene ID" value="ENSLACG00000011504.2"/>
</dbReference>
<dbReference type="RefSeq" id="XP_006004036.1">
    <property type="nucleotide sequence ID" value="XM_006003974.3"/>
</dbReference>